<feature type="region of interest" description="Disordered" evidence="1">
    <location>
        <begin position="1"/>
        <end position="36"/>
    </location>
</feature>
<dbReference type="PANTHER" id="PTHR37852">
    <property type="entry name" value="YALI0B21208P"/>
    <property type="match status" value="1"/>
</dbReference>
<proteinExistence type="predicted"/>
<keyword evidence="3" id="KW-1185">Reference proteome</keyword>
<protein>
    <submittedName>
        <fullName evidence="2">Uncharacterized protein</fullName>
    </submittedName>
</protein>
<dbReference type="OrthoDB" id="5584028at2759"/>
<dbReference type="AlphaFoldDB" id="A0A9W8AM60"/>
<reference evidence="2" key="1">
    <citation type="submission" date="2022-07" db="EMBL/GenBank/DDBJ databases">
        <title>Phylogenomic reconstructions and comparative analyses of Kickxellomycotina fungi.</title>
        <authorList>
            <person name="Reynolds N.K."/>
            <person name="Stajich J.E."/>
            <person name="Barry K."/>
            <person name="Grigoriev I.V."/>
            <person name="Crous P."/>
            <person name="Smith M.E."/>
        </authorList>
    </citation>
    <scope>NUCLEOTIDE SEQUENCE</scope>
    <source>
        <strain evidence="2">RSA 1196</strain>
    </source>
</reference>
<evidence type="ECO:0000313" key="2">
    <source>
        <dbReference type="EMBL" id="KAJ1960639.1"/>
    </source>
</evidence>
<dbReference type="PANTHER" id="PTHR37852:SF1">
    <property type="entry name" value="HIG1 DOMAIN-CONTAINING PROTEIN"/>
    <property type="match status" value="1"/>
</dbReference>
<evidence type="ECO:0000313" key="3">
    <source>
        <dbReference type="Proteomes" id="UP001150925"/>
    </source>
</evidence>
<comment type="caution">
    <text evidence="2">The sequence shown here is derived from an EMBL/GenBank/DDBJ whole genome shotgun (WGS) entry which is preliminary data.</text>
</comment>
<dbReference type="Proteomes" id="UP001150925">
    <property type="component" value="Unassembled WGS sequence"/>
</dbReference>
<evidence type="ECO:0000256" key="1">
    <source>
        <dbReference type="SAM" id="MobiDB-lite"/>
    </source>
</evidence>
<gene>
    <name evidence="2" type="ORF">IWQ62_004152</name>
</gene>
<dbReference type="EMBL" id="JANBPY010001298">
    <property type="protein sequence ID" value="KAJ1960639.1"/>
    <property type="molecule type" value="Genomic_DNA"/>
</dbReference>
<sequence length="237" mass="26332">MPTVEVDPGHPLVHSIDPTASNSDSTTAQGTNTNEDAFQRRVHNDYLLRWLRPFENNPHTANPLLLRGGLTPTQKISTVVGVGGLWGFVIGAYLGGRKASLQYLAEHLHKLPRTREGWYFYHKHKNYRVMLNGIYSGSSYASKFVAICGAFTLTESLLDLWKGDTDASSTLTAAFVTASTFAYLNQLPAYSFRYAVRVGAITGLAIGLGQDVLHYYQGQPPFYFQWFKRTKSSDSTA</sequence>
<name>A0A9W8AM60_9FUNG</name>
<accession>A0A9W8AM60</accession>
<organism evidence="2 3">
    <name type="scientific">Dispira parvispora</name>
    <dbReference type="NCBI Taxonomy" id="1520584"/>
    <lineage>
        <taxon>Eukaryota</taxon>
        <taxon>Fungi</taxon>
        <taxon>Fungi incertae sedis</taxon>
        <taxon>Zoopagomycota</taxon>
        <taxon>Kickxellomycotina</taxon>
        <taxon>Dimargaritomycetes</taxon>
        <taxon>Dimargaritales</taxon>
        <taxon>Dimargaritaceae</taxon>
        <taxon>Dispira</taxon>
    </lineage>
</organism>
<feature type="compositionally biased region" description="Polar residues" evidence="1">
    <location>
        <begin position="18"/>
        <end position="36"/>
    </location>
</feature>